<reference evidence="2 3" key="1">
    <citation type="journal article" date="2022" name="Microorganisms">
        <title>Genome Sequence and Characterization of a Xanthorhodopsin-Containing, Aerobic Anoxygenic Phototrophic Rhodobacter Species, Isolated from Mesophilic Conditions at Yellowstone National Park.</title>
        <authorList>
            <person name="Kyndt J.A."/>
            <person name="Robertson S."/>
            <person name="Shoffstall I.B."/>
            <person name="Ramaley R.F."/>
            <person name="Meyer T.E."/>
        </authorList>
    </citation>
    <scope>NUCLEOTIDE SEQUENCE [LARGE SCALE GENOMIC DNA]</scope>
    <source>
        <strain evidence="2 3">M37P</strain>
    </source>
</reference>
<protein>
    <submittedName>
        <fullName evidence="2">Uncharacterized protein</fullName>
    </submittedName>
</protein>
<sequence length="86" mass="9520">MIDDLLRKTHISDKASQKRHEPGLLRPEARAIWEKEPAIRSSQMARTTTQPQQGGSTNPSPQQQGQQAGGSTQQAGQPIFRDWASI</sequence>
<evidence type="ECO:0000256" key="1">
    <source>
        <dbReference type="SAM" id="MobiDB-lite"/>
    </source>
</evidence>
<comment type="caution">
    <text evidence="2">The sequence shown here is derived from an EMBL/GenBank/DDBJ whole genome shotgun (WGS) entry which is preliminary data.</text>
</comment>
<dbReference type="Proteomes" id="UP001515660">
    <property type="component" value="Unassembled WGS sequence"/>
</dbReference>
<evidence type="ECO:0000313" key="2">
    <source>
        <dbReference type="EMBL" id="NHB77203.1"/>
    </source>
</evidence>
<dbReference type="EMBL" id="JAANHS010000007">
    <property type="protein sequence ID" value="NHB77203.1"/>
    <property type="molecule type" value="Genomic_DNA"/>
</dbReference>
<feature type="compositionally biased region" description="Low complexity" evidence="1">
    <location>
        <begin position="50"/>
        <end position="78"/>
    </location>
</feature>
<proteinExistence type="predicted"/>
<feature type="compositionally biased region" description="Basic and acidic residues" evidence="1">
    <location>
        <begin position="1"/>
        <end position="38"/>
    </location>
</feature>
<evidence type="ECO:0000313" key="3">
    <source>
        <dbReference type="Proteomes" id="UP001515660"/>
    </source>
</evidence>
<gene>
    <name evidence="2" type="ORF">G8O29_10685</name>
</gene>
<feature type="compositionally biased region" description="Polar residues" evidence="1">
    <location>
        <begin position="40"/>
        <end position="49"/>
    </location>
</feature>
<accession>A0ABX0G8K6</accession>
<organism evidence="2 3">
    <name type="scientific">Rhodobacter calidifons</name>
    <dbReference type="NCBI Taxonomy" id="2715277"/>
    <lineage>
        <taxon>Bacteria</taxon>
        <taxon>Pseudomonadati</taxon>
        <taxon>Pseudomonadota</taxon>
        <taxon>Alphaproteobacteria</taxon>
        <taxon>Rhodobacterales</taxon>
        <taxon>Rhodobacter group</taxon>
        <taxon>Rhodobacter</taxon>
    </lineage>
</organism>
<feature type="region of interest" description="Disordered" evidence="1">
    <location>
        <begin position="1"/>
        <end position="86"/>
    </location>
</feature>
<keyword evidence="3" id="KW-1185">Reference proteome</keyword>
<name>A0ABX0G8K6_9RHOB</name>